<protein>
    <submittedName>
        <fullName evidence="2">Uncharacterized protein</fullName>
    </submittedName>
</protein>
<keyword evidence="3" id="KW-1185">Reference proteome</keyword>
<dbReference type="RefSeq" id="XP_009533321.1">
    <property type="nucleotide sequence ID" value="XM_009535026.1"/>
</dbReference>
<dbReference type="EMBL" id="JH159158">
    <property type="protein sequence ID" value="EGZ10576.1"/>
    <property type="molecule type" value="Genomic_DNA"/>
</dbReference>
<evidence type="ECO:0000256" key="1">
    <source>
        <dbReference type="SAM" id="MobiDB-lite"/>
    </source>
</evidence>
<feature type="region of interest" description="Disordered" evidence="1">
    <location>
        <begin position="27"/>
        <end position="63"/>
    </location>
</feature>
<sequence length="97" mass="9638">MRPYSTASGPTPAAVVAAPAIAATAVATSSAEGSDSAAVRDSDQSRPTDGEDAFSKSAASSQGWGAAEALLGSDMMSKLKQLMESEKAKKAQSAATS</sequence>
<accession>G5A0P0</accession>
<dbReference type="Proteomes" id="UP000002640">
    <property type="component" value="Unassembled WGS sequence"/>
</dbReference>
<evidence type="ECO:0000313" key="2">
    <source>
        <dbReference type="EMBL" id="EGZ10576.1"/>
    </source>
</evidence>
<name>G5A0P0_PHYSP</name>
<proteinExistence type="predicted"/>
<evidence type="ECO:0000313" key="3">
    <source>
        <dbReference type="Proteomes" id="UP000002640"/>
    </source>
</evidence>
<dbReference type="InParanoid" id="G5A0P0"/>
<dbReference type="KEGG" id="psoj:PHYSODRAFT_337371"/>
<organism evidence="2 3">
    <name type="scientific">Phytophthora sojae (strain P6497)</name>
    <name type="common">Soybean stem and root rot agent</name>
    <name type="synonym">Phytophthora megasperma f. sp. glycines</name>
    <dbReference type="NCBI Taxonomy" id="1094619"/>
    <lineage>
        <taxon>Eukaryota</taxon>
        <taxon>Sar</taxon>
        <taxon>Stramenopiles</taxon>
        <taxon>Oomycota</taxon>
        <taxon>Peronosporomycetes</taxon>
        <taxon>Peronosporales</taxon>
        <taxon>Peronosporaceae</taxon>
        <taxon>Phytophthora</taxon>
    </lineage>
</organism>
<reference evidence="2 3" key="1">
    <citation type="journal article" date="2006" name="Science">
        <title>Phytophthora genome sequences uncover evolutionary origins and mechanisms of pathogenesis.</title>
        <authorList>
            <person name="Tyler B.M."/>
            <person name="Tripathy S."/>
            <person name="Zhang X."/>
            <person name="Dehal P."/>
            <person name="Jiang R.H."/>
            <person name="Aerts A."/>
            <person name="Arredondo F.D."/>
            <person name="Baxter L."/>
            <person name="Bensasson D."/>
            <person name="Beynon J.L."/>
            <person name="Chapman J."/>
            <person name="Damasceno C.M."/>
            <person name="Dorrance A.E."/>
            <person name="Dou D."/>
            <person name="Dickerman A.W."/>
            <person name="Dubchak I.L."/>
            <person name="Garbelotto M."/>
            <person name="Gijzen M."/>
            <person name="Gordon S.G."/>
            <person name="Govers F."/>
            <person name="Grunwald N.J."/>
            <person name="Huang W."/>
            <person name="Ivors K.L."/>
            <person name="Jones R.W."/>
            <person name="Kamoun S."/>
            <person name="Krampis K."/>
            <person name="Lamour K.H."/>
            <person name="Lee M.K."/>
            <person name="McDonald W.H."/>
            <person name="Medina M."/>
            <person name="Meijer H.J."/>
            <person name="Nordberg E.K."/>
            <person name="Maclean D.J."/>
            <person name="Ospina-Giraldo M.D."/>
            <person name="Morris P.F."/>
            <person name="Phuntumart V."/>
            <person name="Putnam N.H."/>
            <person name="Rash S."/>
            <person name="Rose J.K."/>
            <person name="Sakihama Y."/>
            <person name="Salamov A.A."/>
            <person name="Savidor A."/>
            <person name="Scheuring C.F."/>
            <person name="Smith B.M."/>
            <person name="Sobral B.W."/>
            <person name="Terry A."/>
            <person name="Torto-Alalibo T.A."/>
            <person name="Win J."/>
            <person name="Xu Z."/>
            <person name="Zhang H."/>
            <person name="Grigoriev I.V."/>
            <person name="Rokhsar D.S."/>
            <person name="Boore J.L."/>
        </authorList>
    </citation>
    <scope>NUCLEOTIDE SEQUENCE [LARGE SCALE GENOMIC DNA]</scope>
    <source>
        <strain evidence="2 3">P6497</strain>
    </source>
</reference>
<dbReference type="GeneID" id="20647355"/>
<dbReference type="AlphaFoldDB" id="G5A0P0"/>
<feature type="compositionally biased region" description="Basic and acidic residues" evidence="1">
    <location>
        <begin position="38"/>
        <end position="49"/>
    </location>
</feature>
<gene>
    <name evidence="2" type="ORF">PHYSODRAFT_337371</name>
</gene>